<dbReference type="RefSeq" id="WP_284371705.1">
    <property type="nucleotide sequence ID" value="NZ_BSNJ01000003.1"/>
</dbReference>
<dbReference type="Gene3D" id="1.10.3020.10">
    <property type="entry name" value="alpha-amino acid ester hydrolase ( Helical cap domain)"/>
    <property type="match status" value="1"/>
</dbReference>
<dbReference type="InterPro" id="IPR005674">
    <property type="entry name" value="CocE/Ser_esterase"/>
</dbReference>
<name>A0ABQ5V2B9_9PROT</name>
<comment type="caution">
    <text evidence="4">The sequence shown here is derived from an EMBL/GenBank/DDBJ whole genome shotgun (WGS) entry which is preliminary data.</text>
</comment>
<keyword evidence="1" id="KW-0378">Hydrolase</keyword>
<evidence type="ECO:0000256" key="1">
    <source>
        <dbReference type="ARBA" id="ARBA00022801"/>
    </source>
</evidence>
<evidence type="ECO:0000313" key="4">
    <source>
        <dbReference type="EMBL" id="GLQ20810.1"/>
    </source>
</evidence>
<dbReference type="EMBL" id="BSNJ01000003">
    <property type="protein sequence ID" value="GLQ20810.1"/>
    <property type="molecule type" value="Genomic_DNA"/>
</dbReference>
<dbReference type="Pfam" id="PF02129">
    <property type="entry name" value="Peptidase_S15"/>
    <property type="match status" value="1"/>
</dbReference>
<evidence type="ECO:0000313" key="5">
    <source>
        <dbReference type="Proteomes" id="UP001161390"/>
    </source>
</evidence>
<dbReference type="InterPro" id="IPR029058">
    <property type="entry name" value="AB_hydrolase_fold"/>
</dbReference>
<dbReference type="SMART" id="SM00939">
    <property type="entry name" value="PepX_C"/>
    <property type="match status" value="1"/>
</dbReference>
<organism evidence="4 5">
    <name type="scientific">Algimonas porphyrae</name>
    <dbReference type="NCBI Taxonomy" id="1128113"/>
    <lineage>
        <taxon>Bacteria</taxon>
        <taxon>Pseudomonadati</taxon>
        <taxon>Pseudomonadota</taxon>
        <taxon>Alphaproteobacteria</taxon>
        <taxon>Maricaulales</taxon>
        <taxon>Robiginitomaculaceae</taxon>
        <taxon>Algimonas</taxon>
    </lineage>
</organism>
<sequence length="619" mass="68236">MAQTIRTFLAAAVIGTTLVSCTTLSARNATPETATDRPAFDPPATALVERDRQVRMRDNVRLNTDVYVPNGGRKPVATILIRTPYTSELRARHQALLERGYAIVEQHERGRYLSEGDFAMLPRPAEDGWDTLDWIVARPWSDGRVATMGCSSSAENQLKLAAAGHPAHMGMIALSAGVGVAEAGPFREQGNFWRGGAWQQGWMDYFLEAMHQDWPQLPAGMSDDARRRQLAKVAVENTGSGVDHARYDETRMHLPMIEIMNELDSPRNEVADYLRRGPAHPAWSENRISQGETIAIPGYWAEAIYDISTRSTVSYFDWNRAQNLAEGRDNQTLRLTQGGHCSFGRETPDWNMGELPLGDARFDLDSEIIAFLDAWMSVEGSDTQAPPFTGVRAYLSDGFWADTDRLAFGGGAVWALGVDGTFGAADPAEGQAQALSYRYDPADPVPSLGGEIGGTGSDHEDGSFDQTPLEAREDVLVFDSGPLNAPMDLLGYAQVSLTVSSDRPDTDFTVKIMDVHPDGRAFNIGDTILRMRYRDGVDREVFMEPGQRYDITLPPILLSLTIQSGHALRVHVSSSNFPNYARNLNTVGNPYTTTEQAVARNTLHIGHDTASRIEWPMRS</sequence>
<dbReference type="InterPro" id="IPR008979">
    <property type="entry name" value="Galactose-bd-like_sf"/>
</dbReference>
<evidence type="ECO:0000259" key="3">
    <source>
        <dbReference type="SMART" id="SM00939"/>
    </source>
</evidence>
<accession>A0ABQ5V2B9</accession>
<feature type="signal peptide" evidence="2">
    <location>
        <begin position="1"/>
        <end position="25"/>
    </location>
</feature>
<dbReference type="Proteomes" id="UP001161390">
    <property type="component" value="Unassembled WGS sequence"/>
</dbReference>
<feature type="domain" description="Xaa-Pro dipeptidyl-peptidase C-terminal" evidence="3">
    <location>
        <begin position="369"/>
        <end position="614"/>
    </location>
</feature>
<keyword evidence="5" id="KW-1185">Reference proteome</keyword>
<proteinExistence type="predicted"/>
<evidence type="ECO:0000256" key="2">
    <source>
        <dbReference type="SAM" id="SignalP"/>
    </source>
</evidence>
<gene>
    <name evidence="4" type="ORF">GCM10007854_17650</name>
</gene>
<reference evidence="4" key="2">
    <citation type="submission" date="2023-01" db="EMBL/GenBank/DDBJ databases">
        <title>Draft genome sequence of Algimonas porphyrae strain NBRC 108216.</title>
        <authorList>
            <person name="Sun Q."/>
            <person name="Mori K."/>
        </authorList>
    </citation>
    <scope>NUCLEOTIDE SEQUENCE</scope>
    <source>
        <strain evidence="4">NBRC 108216</strain>
    </source>
</reference>
<dbReference type="SUPFAM" id="SSF53474">
    <property type="entry name" value="alpha/beta-Hydrolases"/>
    <property type="match status" value="1"/>
</dbReference>
<dbReference type="Gene3D" id="3.40.50.1820">
    <property type="entry name" value="alpha/beta hydrolase"/>
    <property type="match status" value="1"/>
</dbReference>
<dbReference type="InterPro" id="IPR000383">
    <property type="entry name" value="Xaa-Pro-like_dom"/>
</dbReference>
<dbReference type="Gene3D" id="2.60.120.260">
    <property type="entry name" value="Galactose-binding domain-like"/>
    <property type="match status" value="1"/>
</dbReference>
<dbReference type="SUPFAM" id="SSF49785">
    <property type="entry name" value="Galactose-binding domain-like"/>
    <property type="match status" value="1"/>
</dbReference>
<dbReference type="InterPro" id="IPR013736">
    <property type="entry name" value="Xaa-Pro_dipept_C"/>
</dbReference>
<feature type="chain" id="PRO_5047365561" evidence="2">
    <location>
        <begin position="26"/>
        <end position="619"/>
    </location>
</feature>
<reference evidence="4" key="1">
    <citation type="journal article" date="2014" name="Int. J. Syst. Evol. Microbiol.">
        <title>Complete genome of a new Firmicutes species belonging to the dominant human colonic microbiota ('Ruminococcus bicirculans') reveals two chromosomes and a selective capacity to utilize plant glucans.</title>
        <authorList>
            <consortium name="NISC Comparative Sequencing Program"/>
            <person name="Wegmann U."/>
            <person name="Louis P."/>
            <person name="Goesmann A."/>
            <person name="Henrissat B."/>
            <person name="Duncan S.H."/>
            <person name="Flint H.J."/>
        </authorList>
    </citation>
    <scope>NUCLEOTIDE SEQUENCE</scope>
    <source>
        <strain evidence="4">NBRC 108216</strain>
    </source>
</reference>
<dbReference type="PROSITE" id="PS51257">
    <property type="entry name" value="PROKAR_LIPOPROTEIN"/>
    <property type="match status" value="1"/>
</dbReference>
<keyword evidence="2" id="KW-0732">Signal</keyword>
<dbReference type="NCBIfam" id="TIGR00976">
    <property type="entry name" value="CocE_NonD"/>
    <property type="match status" value="1"/>
</dbReference>
<dbReference type="Pfam" id="PF08530">
    <property type="entry name" value="PepX_C"/>
    <property type="match status" value="1"/>
</dbReference>
<protein>
    <submittedName>
        <fullName evidence="4">Acylase</fullName>
    </submittedName>
</protein>